<dbReference type="PANTHER" id="PTHR45934">
    <property type="entry name" value="FAD/NAD(P)-BINDING OXIDOREDUCTASE FAMILY PROTEIN"/>
    <property type="match status" value="1"/>
</dbReference>
<evidence type="ECO:0000259" key="5">
    <source>
        <dbReference type="Pfam" id="PF01494"/>
    </source>
</evidence>
<evidence type="ECO:0000256" key="2">
    <source>
        <dbReference type="ARBA" id="ARBA00023033"/>
    </source>
</evidence>
<sequence length="336" mass="38074">MVCLAVYLLGASVFIQVSCWVFHWVECQCVTVNGLHAHGLIGNGLNAHQAPTWFWWQHLLFLCWFLTSRRLELRVSSKLLFIDVVIGCDGVNSTVAKFLGMKSTRLFSTCVVRGFTRYPSGHKFHNAFIVLSKGNVQLGRMSVNGKLVYWFVTRDWTPQDSMVLNDPKLIKQSTMKALSGFPEVELDLIRNGDLDNLFLTPLRYRAPWELLLLQRRRFIQGAITVAGDAMHAMGPFIAQGGSACLEDAVVLARSFAQLTCGIDPQTREWKMMVQTAIDQYVKQRRMRVVQLSTQTFLIGTMLDGSSWKLAKFLCIALMAILFSDPIRHTRYDCGQL</sequence>
<dbReference type="PANTHER" id="PTHR45934:SF7">
    <property type="entry name" value="FAD_NAD(P)-BINDING OXIDOREDUCTASE FAMILY PROTEIN"/>
    <property type="match status" value="1"/>
</dbReference>
<dbReference type="InterPro" id="IPR044560">
    <property type="entry name" value="MOase"/>
</dbReference>
<reference evidence="6 7" key="1">
    <citation type="journal article" date="2018" name="Proc. Natl. Acad. Sci. U.S.A.">
        <title>Draft genome sequence of Camellia sinensis var. sinensis provides insights into the evolution of the tea genome and tea quality.</title>
        <authorList>
            <person name="Wei C."/>
            <person name="Yang H."/>
            <person name="Wang S."/>
            <person name="Zhao J."/>
            <person name="Liu C."/>
            <person name="Gao L."/>
            <person name="Xia E."/>
            <person name="Lu Y."/>
            <person name="Tai Y."/>
            <person name="She G."/>
            <person name="Sun J."/>
            <person name="Cao H."/>
            <person name="Tong W."/>
            <person name="Gao Q."/>
            <person name="Li Y."/>
            <person name="Deng W."/>
            <person name="Jiang X."/>
            <person name="Wang W."/>
            <person name="Chen Q."/>
            <person name="Zhang S."/>
            <person name="Li H."/>
            <person name="Wu J."/>
            <person name="Wang P."/>
            <person name="Li P."/>
            <person name="Shi C."/>
            <person name="Zheng F."/>
            <person name="Jian J."/>
            <person name="Huang B."/>
            <person name="Shan D."/>
            <person name="Shi M."/>
            <person name="Fang C."/>
            <person name="Yue Y."/>
            <person name="Li F."/>
            <person name="Li D."/>
            <person name="Wei S."/>
            <person name="Han B."/>
            <person name="Jiang C."/>
            <person name="Yin Y."/>
            <person name="Xia T."/>
            <person name="Zhang Z."/>
            <person name="Bennetzen J.L."/>
            <person name="Zhao S."/>
            <person name="Wan X."/>
        </authorList>
    </citation>
    <scope>NUCLEOTIDE SEQUENCE [LARGE SCALE GENOMIC DNA]</scope>
    <source>
        <strain evidence="7">cv. Shuchazao</strain>
        <tissue evidence="6">Leaf</tissue>
    </source>
</reference>
<keyword evidence="1" id="KW-0560">Oxidoreductase</keyword>
<organism evidence="6 7">
    <name type="scientific">Camellia sinensis var. sinensis</name>
    <name type="common">China tea</name>
    <dbReference type="NCBI Taxonomy" id="542762"/>
    <lineage>
        <taxon>Eukaryota</taxon>
        <taxon>Viridiplantae</taxon>
        <taxon>Streptophyta</taxon>
        <taxon>Embryophyta</taxon>
        <taxon>Tracheophyta</taxon>
        <taxon>Spermatophyta</taxon>
        <taxon>Magnoliopsida</taxon>
        <taxon>eudicotyledons</taxon>
        <taxon>Gunneridae</taxon>
        <taxon>Pentapetalae</taxon>
        <taxon>asterids</taxon>
        <taxon>Ericales</taxon>
        <taxon>Theaceae</taxon>
        <taxon>Camellia</taxon>
    </lineage>
</organism>
<dbReference type="InterPro" id="IPR002938">
    <property type="entry name" value="FAD-bd"/>
</dbReference>
<comment type="caution">
    <text evidence="6">The sequence shown here is derived from an EMBL/GenBank/DDBJ whole genome shotgun (WGS) entry which is preliminary data.</text>
</comment>
<proteinExistence type="inferred from homology"/>
<evidence type="ECO:0000313" key="7">
    <source>
        <dbReference type="Proteomes" id="UP000306102"/>
    </source>
</evidence>
<protein>
    <recommendedName>
        <fullName evidence="5">FAD-binding domain-containing protein</fullName>
    </recommendedName>
</protein>
<feature type="signal peptide" evidence="4">
    <location>
        <begin position="1"/>
        <end position="19"/>
    </location>
</feature>
<dbReference type="AlphaFoldDB" id="A0A4S4DPQ8"/>
<dbReference type="Pfam" id="PF01494">
    <property type="entry name" value="FAD_binding_3"/>
    <property type="match status" value="1"/>
</dbReference>
<accession>A0A4S4DPQ8</accession>
<keyword evidence="7" id="KW-1185">Reference proteome</keyword>
<evidence type="ECO:0000256" key="3">
    <source>
        <dbReference type="ARBA" id="ARBA00024018"/>
    </source>
</evidence>
<dbReference type="PRINTS" id="PR00420">
    <property type="entry name" value="RNGMNOXGNASE"/>
</dbReference>
<dbReference type="STRING" id="542762.A0A4S4DPQ8"/>
<dbReference type="EMBL" id="SDRB02010666">
    <property type="protein sequence ID" value="THG05062.1"/>
    <property type="molecule type" value="Genomic_DNA"/>
</dbReference>
<feature type="chain" id="PRO_5020824636" description="FAD-binding domain-containing protein" evidence="4">
    <location>
        <begin position="20"/>
        <end position="336"/>
    </location>
</feature>
<evidence type="ECO:0000256" key="1">
    <source>
        <dbReference type="ARBA" id="ARBA00023002"/>
    </source>
</evidence>
<keyword evidence="2" id="KW-0503">Monooxygenase</keyword>
<dbReference type="InterPro" id="IPR036188">
    <property type="entry name" value="FAD/NAD-bd_sf"/>
</dbReference>
<name>A0A4S4DPQ8_CAMSN</name>
<dbReference type="GO" id="GO:0071949">
    <property type="term" value="F:FAD binding"/>
    <property type="evidence" value="ECO:0007669"/>
    <property type="project" value="InterPro"/>
</dbReference>
<dbReference type="GO" id="GO:0004497">
    <property type="term" value="F:monooxygenase activity"/>
    <property type="evidence" value="ECO:0007669"/>
    <property type="project" value="UniProtKB-KW"/>
</dbReference>
<feature type="domain" description="FAD-binding" evidence="5">
    <location>
        <begin position="85"/>
        <end position="261"/>
    </location>
</feature>
<evidence type="ECO:0000256" key="4">
    <source>
        <dbReference type="SAM" id="SignalP"/>
    </source>
</evidence>
<dbReference type="Gene3D" id="3.50.50.60">
    <property type="entry name" value="FAD/NAD(P)-binding domain"/>
    <property type="match status" value="1"/>
</dbReference>
<dbReference type="SUPFAM" id="SSF51905">
    <property type="entry name" value="FAD/NAD(P)-binding domain"/>
    <property type="match status" value="1"/>
</dbReference>
<gene>
    <name evidence="6" type="ORF">TEA_012868</name>
</gene>
<evidence type="ECO:0000313" key="6">
    <source>
        <dbReference type="EMBL" id="THG05062.1"/>
    </source>
</evidence>
<dbReference type="Proteomes" id="UP000306102">
    <property type="component" value="Unassembled WGS sequence"/>
</dbReference>
<comment type="similarity">
    <text evidence="3">Belongs to the 3-hydroxybenzoate 6-hydroxylase family.</text>
</comment>
<keyword evidence="4" id="KW-0732">Signal</keyword>